<proteinExistence type="predicted"/>
<name>A0A151M602_ALLMI</name>
<dbReference type="AlphaFoldDB" id="A0A151M602"/>
<gene>
    <name evidence="1" type="ORF">Y1Q_0021879</name>
</gene>
<accession>A0A151M602</accession>
<dbReference type="Gene3D" id="3.60.10.10">
    <property type="entry name" value="Endonuclease/exonuclease/phosphatase"/>
    <property type="match status" value="1"/>
</dbReference>
<organism evidence="1 2">
    <name type="scientific">Alligator mississippiensis</name>
    <name type="common">American alligator</name>
    <dbReference type="NCBI Taxonomy" id="8496"/>
    <lineage>
        <taxon>Eukaryota</taxon>
        <taxon>Metazoa</taxon>
        <taxon>Chordata</taxon>
        <taxon>Craniata</taxon>
        <taxon>Vertebrata</taxon>
        <taxon>Euteleostomi</taxon>
        <taxon>Archelosauria</taxon>
        <taxon>Archosauria</taxon>
        <taxon>Crocodylia</taxon>
        <taxon>Alligatoridae</taxon>
        <taxon>Alligatorinae</taxon>
        <taxon>Alligator</taxon>
    </lineage>
</organism>
<dbReference type="SUPFAM" id="SSF56219">
    <property type="entry name" value="DNase I-like"/>
    <property type="match status" value="1"/>
</dbReference>
<dbReference type="InterPro" id="IPR036691">
    <property type="entry name" value="Endo/exonu/phosph_ase_sf"/>
</dbReference>
<reference evidence="1 2" key="1">
    <citation type="journal article" date="2012" name="Genome Biol.">
        <title>Sequencing three crocodilian genomes to illuminate the evolution of archosaurs and amniotes.</title>
        <authorList>
            <person name="St John J.A."/>
            <person name="Braun E.L."/>
            <person name="Isberg S.R."/>
            <person name="Miles L.G."/>
            <person name="Chong A.Y."/>
            <person name="Gongora J."/>
            <person name="Dalzell P."/>
            <person name="Moran C."/>
            <person name="Bed'hom B."/>
            <person name="Abzhanov A."/>
            <person name="Burgess S.C."/>
            <person name="Cooksey A.M."/>
            <person name="Castoe T.A."/>
            <person name="Crawford N.G."/>
            <person name="Densmore L.D."/>
            <person name="Drew J.C."/>
            <person name="Edwards S.V."/>
            <person name="Faircloth B.C."/>
            <person name="Fujita M.K."/>
            <person name="Greenwold M.J."/>
            <person name="Hoffmann F.G."/>
            <person name="Howard J.M."/>
            <person name="Iguchi T."/>
            <person name="Janes D.E."/>
            <person name="Khan S.Y."/>
            <person name="Kohno S."/>
            <person name="de Koning A.J."/>
            <person name="Lance S.L."/>
            <person name="McCarthy F.M."/>
            <person name="McCormack J.E."/>
            <person name="Merchant M.E."/>
            <person name="Peterson D.G."/>
            <person name="Pollock D.D."/>
            <person name="Pourmand N."/>
            <person name="Raney B.J."/>
            <person name="Roessler K.A."/>
            <person name="Sanford J.R."/>
            <person name="Sawyer R.H."/>
            <person name="Schmidt C.J."/>
            <person name="Triplett E.W."/>
            <person name="Tuberville T.D."/>
            <person name="Venegas-Anaya M."/>
            <person name="Howard J.T."/>
            <person name="Jarvis E.D."/>
            <person name="Guillette L.J.Jr."/>
            <person name="Glenn T.C."/>
            <person name="Green R.E."/>
            <person name="Ray D.A."/>
        </authorList>
    </citation>
    <scope>NUCLEOTIDE SEQUENCE [LARGE SCALE GENOMIC DNA]</scope>
    <source>
        <strain evidence="1">KSC_2009_1</strain>
    </source>
</reference>
<keyword evidence="2" id="KW-1185">Reference proteome</keyword>
<evidence type="ECO:0000313" key="1">
    <source>
        <dbReference type="EMBL" id="KYO19944.1"/>
    </source>
</evidence>
<protein>
    <recommendedName>
        <fullName evidence="3">Endonuclease/exonuclease/phosphatase domain-containing protein</fullName>
    </recommendedName>
</protein>
<evidence type="ECO:0000313" key="2">
    <source>
        <dbReference type="Proteomes" id="UP000050525"/>
    </source>
</evidence>
<dbReference type="Proteomes" id="UP000050525">
    <property type="component" value="Unassembled WGS sequence"/>
</dbReference>
<dbReference type="EMBL" id="AKHW03006480">
    <property type="protein sequence ID" value="KYO19944.1"/>
    <property type="molecule type" value="Genomic_DNA"/>
</dbReference>
<evidence type="ECO:0008006" key="3">
    <source>
        <dbReference type="Google" id="ProtNLM"/>
    </source>
</evidence>
<comment type="caution">
    <text evidence="1">The sequence shown here is derived from an EMBL/GenBank/DDBJ whole genome shotgun (WGS) entry which is preliminary data.</text>
</comment>
<sequence length="269" mass="31893">MPTDHPLMLMGDFNCVISEEDRVSRVSRMGMDRSSRQLKQLVRNHGLVDAAKGIQGPGGHFTRMDPVSRTKSRINFFFLPTGWKKEKARCTPVCFLNTSLLEDDQTRCIYREHYVGWRTLWNLYQNQTKWWASMKERTRGFFQQVGKQQTLFHQKRHECLTHNLQDLHRQAAVGWDVREAMGEVKAQLGTWYWEEARKKIFQARTPWVEEWSDYFSRLKKSKEEVMMYLKDRQGVEHQSKDGMLATVAAFYWELYAEKLVDPEVMQLCL</sequence>